<comment type="caution">
    <text evidence="1">The sequence shown here is derived from an EMBL/GenBank/DDBJ whole genome shotgun (WGS) entry which is preliminary data.</text>
</comment>
<dbReference type="EMBL" id="JACVVK020000168">
    <property type="protein sequence ID" value="KAK7487218.1"/>
    <property type="molecule type" value="Genomic_DNA"/>
</dbReference>
<gene>
    <name evidence="1" type="ORF">BaRGS_00021570</name>
</gene>
<sequence length="453" mass="51065">MLTKVRLASRAGLLTVLFVAVSRIWNNSYLADKPATTPGNTSVITAENVQPIFDLMVEYGEAEKKKAGSEKHQFLVVLATSKSEMEESPQWERLPDSIVGEFPRIDFLLNTNGSYPCANPGHALHGEIVAVDFGCFERILQNFERQLLNDNSKPWQLLFVYSYYVPCSGISDIGYSCAEELMNFARNRHDEFGVIVAYSHVFRADIVGSRKTNEERSLMSLKEGGIITFHRQKKGQYQQVVEYSPPRKVAENATSFQQNMNECLRNFSTADCCALDAADRSRLISFFTNDVTFRCTSKSFKTGLLTEGAKNELWKCMMTVTVSHFVNNCYILATCRSEMSPVTKCLRQTLQLDMWSVLLGSQVSPSDPYSGEWKPFDGPWKSLYLQSPMEDVNGKPVLCKSDDSSKWPLCPTDLVDNPAPWSTTNVLMLMVTSLMAAVVAGKRKTWMVDWLRL</sequence>
<protein>
    <submittedName>
        <fullName evidence="1">Uncharacterized protein</fullName>
    </submittedName>
</protein>
<keyword evidence="2" id="KW-1185">Reference proteome</keyword>
<dbReference type="Proteomes" id="UP001519460">
    <property type="component" value="Unassembled WGS sequence"/>
</dbReference>
<dbReference type="AlphaFoldDB" id="A0ABD0KJP5"/>
<evidence type="ECO:0000313" key="2">
    <source>
        <dbReference type="Proteomes" id="UP001519460"/>
    </source>
</evidence>
<proteinExistence type="predicted"/>
<accession>A0ABD0KJP5</accession>
<reference evidence="1 2" key="1">
    <citation type="journal article" date="2023" name="Sci. Data">
        <title>Genome assembly of the Korean intertidal mud-creeper Batillaria attramentaria.</title>
        <authorList>
            <person name="Patra A.K."/>
            <person name="Ho P.T."/>
            <person name="Jun S."/>
            <person name="Lee S.J."/>
            <person name="Kim Y."/>
            <person name="Won Y.J."/>
        </authorList>
    </citation>
    <scope>NUCLEOTIDE SEQUENCE [LARGE SCALE GENOMIC DNA]</scope>
    <source>
        <strain evidence="1">Wonlab-2016</strain>
    </source>
</reference>
<evidence type="ECO:0000313" key="1">
    <source>
        <dbReference type="EMBL" id="KAK7487218.1"/>
    </source>
</evidence>
<name>A0ABD0KJP5_9CAEN</name>
<organism evidence="1 2">
    <name type="scientific">Batillaria attramentaria</name>
    <dbReference type="NCBI Taxonomy" id="370345"/>
    <lineage>
        <taxon>Eukaryota</taxon>
        <taxon>Metazoa</taxon>
        <taxon>Spiralia</taxon>
        <taxon>Lophotrochozoa</taxon>
        <taxon>Mollusca</taxon>
        <taxon>Gastropoda</taxon>
        <taxon>Caenogastropoda</taxon>
        <taxon>Sorbeoconcha</taxon>
        <taxon>Cerithioidea</taxon>
        <taxon>Batillariidae</taxon>
        <taxon>Batillaria</taxon>
    </lineage>
</organism>